<comment type="catalytic activity">
    <reaction evidence="7">
        <text>(6R)-5,10-methylene-5,6,7,8-tetrahydrofolate + 3-methyl-2-oxobutanoate + H2O = 2-dehydropantoate + (6S)-5,6,7,8-tetrahydrofolate</text>
        <dbReference type="Rhea" id="RHEA:11824"/>
        <dbReference type="ChEBI" id="CHEBI:11561"/>
        <dbReference type="ChEBI" id="CHEBI:11851"/>
        <dbReference type="ChEBI" id="CHEBI:15377"/>
        <dbReference type="ChEBI" id="CHEBI:15636"/>
        <dbReference type="ChEBI" id="CHEBI:57453"/>
        <dbReference type="EC" id="2.1.2.11"/>
    </reaction>
</comment>
<dbReference type="InterPro" id="IPR015813">
    <property type="entry name" value="Pyrv/PenolPyrv_kinase-like_dom"/>
</dbReference>
<dbReference type="InterPro" id="IPR040442">
    <property type="entry name" value="Pyrv_kinase-like_dom_sf"/>
</dbReference>
<comment type="function">
    <text evidence="6 7">Catalyzes the reversible reaction in which hydroxymethyl group from 5,10-methylenetetrahydrofolate is transferred onto alpha-ketoisovalerate to form ketopantoate.</text>
</comment>
<comment type="subcellular location">
    <subcellularLocation>
        <location evidence="7">Cytoplasm</location>
    </subcellularLocation>
</comment>
<feature type="binding site" evidence="7 9">
    <location>
        <begin position="42"/>
        <end position="43"/>
    </location>
    <ligand>
        <name>3-methyl-2-oxobutanoate</name>
        <dbReference type="ChEBI" id="CHEBI:11851"/>
    </ligand>
</feature>
<dbReference type="Proteomes" id="UP000190423">
    <property type="component" value="Unassembled WGS sequence"/>
</dbReference>
<name>A0A1T4JNJ5_TREPO</name>
<feature type="binding site" evidence="7 10">
    <location>
        <position position="112"/>
    </location>
    <ligand>
        <name>Mg(2+)</name>
        <dbReference type="ChEBI" id="CHEBI:18420"/>
    </ligand>
</feature>
<dbReference type="GO" id="GO:0015940">
    <property type="term" value="P:pantothenate biosynthetic process"/>
    <property type="evidence" value="ECO:0007669"/>
    <property type="project" value="UniProtKB-UniRule"/>
</dbReference>
<evidence type="ECO:0000256" key="6">
    <source>
        <dbReference type="ARBA" id="ARBA00056497"/>
    </source>
</evidence>
<evidence type="ECO:0000256" key="8">
    <source>
        <dbReference type="PIRSR" id="PIRSR000388-1"/>
    </source>
</evidence>
<dbReference type="Gene3D" id="3.20.20.60">
    <property type="entry name" value="Phosphoenolpyruvate-binding domains"/>
    <property type="match status" value="1"/>
</dbReference>
<protein>
    <recommendedName>
        <fullName evidence="7">3-methyl-2-oxobutanoate hydroxymethyltransferase</fullName>
        <ecNumber evidence="7">2.1.2.11</ecNumber>
    </recommendedName>
    <alternativeName>
        <fullName evidence="7">Ketopantoate hydroxymethyltransferase</fullName>
        <shortName evidence="7">KPHMT</shortName>
    </alternativeName>
</protein>
<keyword evidence="11" id="KW-0489">Methyltransferase</keyword>
<dbReference type="CDD" id="cd06557">
    <property type="entry name" value="KPHMT-like"/>
    <property type="match status" value="1"/>
</dbReference>
<evidence type="ECO:0000256" key="2">
    <source>
        <dbReference type="ARBA" id="ARBA00008676"/>
    </source>
</evidence>
<gene>
    <name evidence="7" type="primary">panB</name>
    <name evidence="11" type="ORF">SAMN02745149_00620</name>
</gene>
<dbReference type="GO" id="GO:0000287">
    <property type="term" value="F:magnesium ion binding"/>
    <property type="evidence" value="ECO:0007669"/>
    <property type="project" value="TreeGrafter"/>
</dbReference>
<keyword evidence="12" id="KW-1185">Reference proteome</keyword>
<keyword evidence="7" id="KW-0963">Cytoplasm</keyword>
<reference evidence="11 12" key="1">
    <citation type="submission" date="2017-02" db="EMBL/GenBank/DDBJ databases">
        <authorList>
            <person name="Peterson S.W."/>
        </authorList>
    </citation>
    <scope>NUCLEOTIDE SEQUENCE [LARGE SCALE GENOMIC DNA]</scope>
    <source>
        <strain evidence="11 12">ATCC BAA-908</strain>
    </source>
</reference>
<dbReference type="UniPathway" id="UPA00028">
    <property type="reaction ID" value="UER00003"/>
</dbReference>
<feature type="active site" description="Proton acceptor" evidence="7 8">
    <location>
        <position position="179"/>
    </location>
</feature>
<dbReference type="GO" id="GO:0005737">
    <property type="term" value="C:cytoplasm"/>
    <property type="evidence" value="ECO:0007669"/>
    <property type="project" value="UniProtKB-SubCell"/>
</dbReference>
<dbReference type="EC" id="2.1.2.11" evidence="7"/>
<dbReference type="PIRSF" id="PIRSF000388">
    <property type="entry name" value="Pantoate_hydroxy_MeTrfase"/>
    <property type="match status" value="1"/>
</dbReference>
<comment type="pathway">
    <text evidence="1 7">Cofactor biosynthesis; (R)-pantothenate biosynthesis; (R)-pantoate from 3-methyl-2-oxobutanoate: step 1/2.</text>
</comment>
<dbReference type="InterPro" id="IPR003700">
    <property type="entry name" value="Pantoate_hydroxy_MeTrfase"/>
</dbReference>
<comment type="similarity">
    <text evidence="2 7">Belongs to the PanB family.</text>
</comment>
<dbReference type="GO" id="GO:0008168">
    <property type="term" value="F:methyltransferase activity"/>
    <property type="evidence" value="ECO:0007669"/>
    <property type="project" value="UniProtKB-KW"/>
</dbReference>
<dbReference type="Pfam" id="PF02548">
    <property type="entry name" value="Pantoate_transf"/>
    <property type="match status" value="1"/>
</dbReference>
<evidence type="ECO:0000313" key="11">
    <source>
        <dbReference type="EMBL" id="SJZ31647.1"/>
    </source>
</evidence>
<evidence type="ECO:0000256" key="3">
    <source>
        <dbReference type="ARBA" id="ARBA00011424"/>
    </source>
</evidence>
<evidence type="ECO:0000256" key="5">
    <source>
        <dbReference type="ARBA" id="ARBA00022679"/>
    </source>
</evidence>
<dbReference type="PANTHER" id="PTHR20881">
    <property type="entry name" value="3-METHYL-2-OXOBUTANOATE HYDROXYMETHYLTRANSFERASE"/>
    <property type="match status" value="1"/>
</dbReference>
<dbReference type="EMBL" id="FUWG01000004">
    <property type="protein sequence ID" value="SJZ31647.1"/>
    <property type="molecule type" value="Genomic_DNA"/>
</dbReference>
<evidence type="ECO:0000256" key="10">
    <source>
        <dbReference type="PIRSR" id="PIRSR000388-3"/>
    </source>
</evidence>
<evidence type="ECO:0000256" key="1">
    <source>
        <dbReference type="ARBA" id="ARBA00005033"/>
    </source>
</evidence>
<feature type="binding site" evidence="7 9">
    <location>
        <position position="81"/>
    </location>
    <ligand>
        <name>3-methyl-2-oxobutanoate</name>
        <dbReference type="ChEBI" id="CHEBI:11851"/>
    </ligand>
</feature>
<keyword evidence="4 7" id="KW-0566">Pantothenate biosynthesis</keyword>
<comment type="cofactor">
    <cofactor evidence="7 10">
        <name>Mg(2+)</name>
        <dbReference type="ChEBI" id="CHEBI:18420"/>
    </cofactor>
    <text evidence="7 10">Binds 1 Mg(2+) ion per subunit.</text>
</comment>
<keyword evidence="5 7" id="KW-0808">Transferase</keyword>
<proteinExistence type="inferred from homology"/>
<dbReference type="STRING" id="261392.SAMN02745149_00620"/>
<dbReference type="GeneID" id="78315933"/>
<keyword evidence="7 10" id="KW-0460">Magnesium</keyword>
<dbReference type="OrthoDB" id="9781789at2"/>
<dbReference type="GO" id="GO:0032259">
    <property type="term" value="P:methylation"/>
    <property type="evidence" value="ECO:0007669"/>
    <property type="project" value="UniProtKB-KW"/>
</dbReference>
<dbReference type="GO" id="GO:0003864">
    <property type="term" value="F:3-methyl-2-oxobutanoate hydroxymethyltransferase activity"/>
    <property type="evidence" value="ECO:0007669"/>
    <property type="project" value="UniProtKB-UniRule"/>
</dbReference>
<dbReference type="HAMAP" id="MF_00156">
    <property type="entry name" value="PanB"/>
    <property type="match status" value="1"/>
</dbReference>
<feature type="binding site" evidence="7 10">
    <location>
        <position position="81"/>
    </location>
    <ligand>
        <name>Mg(2+)</name>
        <dbReference type="ChEBI" id="CHEBI:18420"/>
    </ligand>
</feature>
<evidence type="ECO:0000256" key="4">
    <source>
        <dbReference type="ARBA" id="ARBA00022655"/>
    </source>
</evidence>
<dbReference type="AlphaFoldDB" id="A0A1T4JNJ5"/>
<sequence>MTTLDFSIRKKEHHPISMVTCYDSTFARLVNESDVDCILIGDSLAMVIHGENTTIPATIDMMEMHTKAVRKGAPDKFIVADMPFLATRKGLSYAVECAGRLLCAGANAVKIERISTQKETISYLVESGIPVMAHLGLTPQFYNTLGGHKRQGKTDTEAERIKKEAQLAVECGCFSVLLECIPPEIAADITNSIDAATIGIGCGDGTDGQVLVLHDMLGLTECAPKFVTKYMEGAALVKDALNQYAAKVAAH</sequence>
<evidence type="ECO:0000256" key="7">
    <source>
        <dbReference type="HAMAP-Rule" id="MF_00156"/>
    </source>
</evidence>
<dbReference type="NCBIfam" id="NF001452">
    <property type="entry name" value="PRK00311.1"/>
    <property type="match status" value="1"/>
</dbReference>
<accession>A0A1T4JNJ5</accession>
<dbReference type="RefSeq" id="WP_078932540.1">
    <property type="nucleotide sequence ID" value="NZ_FUWG01000004.1"/>
</dbReference>
<feature type="binding site" evidence="7 9">
    <location>
        <position position="110"/>
    </location>
    <ligand>
        <name>3-methyl-2-oxobutanoate</name>
        <dbReference type="ChEBI" id="CHEBI:11851"/>
    </ligand>
</feature>
<dbReference type="FunFam" id="3.20.20.60:FF:000003">
    <property type="entry name" value="3-methyl-2-oxobutanoate hydroxymethyltransferase"/>
    <property type="match status" value="1"/>
</dbReference>
<dbReference type="SUPFAM" id="SSF51621">
    <property type="entry name" value="Phosphoenolpyruvate/pyruvate domain"/>
    <property type="match status" value="1"/>
</dbReference>
<keyword evidence="7 10" id="KW-0479">Metal-binding</keyword>
<evidence type="ECO:0000313" key="12">
    <source>
        <dbReference type="Proteomes" id="UP000190423"/>
    </source>
</evidence>
<feature type="binding site" evidence="7 10">
    <location>
        <position position="42"/>
    </location>
    <ligand>
        <name>Mg(2+)</name>
        <dbReference type="ChEBI" id="CHEBI:18420"/>
    </ligand>
</feature>
<dbReference type="PANTHER" id="PTHR20881:SF0">
    <property type="entry name" value="3-METHYL-2-OXOBUTANOATE HYDROXYMETHYLTRANSFERASE"/>
    <property type="match status" value="1"/>
</dbReference>
<organism evidence="11 12">
    <name type="scientific">Treponema porcinum</name>
    <dbReference type="NCBI Taxonomy" id="261392"/>
    <lineage>
        <taxon>Bacteria</taxon>
        <taxon>Pseudomonadati</taxon>
        <taxon>Spirochaetota</taxon>
        <taxon>Spirochaetia</taxon>
        <taxon>Spirochaetales</taxon>
        <taxon>Treponemataceae</taxon>
        <taxon>Treponema</taxon>
    </lineage>
</organism>
<evidence type="ECO:0000256" key="9">
    <source>
        <dbReference type="PIRSR" id="PIRSR000388-2"/>
    </source>
</evidence>
<dbReference type="NCBIfam" id="TIGR00222">
    <property type="entry name" value="panB"/>
    <property type="match status" value="1"/>
</dbReference>
<comment type="subunit">
    <text evidence="3 7">Homodecamer; pentamer of dimers.</text>
</comment>